<comment type="caution">
    <text evidence="1">The sequence shown here is derived from an EMBL/GenBank/DDBJ whole genome shotgun (WGS) entry which is preliminary data.</text>
</comment>
<dbReference type="EMBL" id="MDYQ01000056">
    <property type="protein sequence ID" value="PRP84790.1"/>
    <property type="molecule type" value="Genomic_DNA"/>
</dbReference>
<dbReference type="AlphaFoldDB" id="A0A2P6NLE8"/>
<evidence type="ECO:0000313" key="2">
    <source>
        <dbReference type="Proteomes" id="UP000241769"/>
    </source>
</evidence>
<proteinExistence type="predicted"/>
<organism evidence="1 2">
    <name type="scientific">Planoprotostelium fungivorum</name>
    <dbReference type="NCBI Taxonomy" id="1890364"/>
    <lineage>
        <taxon>Eukaryota</taxon>
        <taxon>Amoebozoa</taxon>
        <taxon>Evosea</taxon>
        <taxon>Variosea</taxon>
        <taxon>Cavosteliida</taxon>
        <taxon>Cavosteliaceae</taxon>
        <taxon>Planoprotostelium</taxon>
    </lineage>
</organism>
<reference evidence="1 2" key="1">
    <citation type="journal article" date="2018" name="Genome Biol. Evol.">
        <title>Multiple Roots of Fruiting Body Formation in Amoebozoa.</title>
        <authorList>
            <person name="Hillmann F."/>
            <person name="Forbes G."/>
            <person name="Novohradska S."/>
            <person name="Ferling I."/>
            <person name="Riege K."/>
            <person name="Groth M."/>
            <person name="Westermann M."/>
            <person name="Marz M."/>
            <person name="Spaller T."/>
            <person name="Winckler T."/>
            <person name="Schaap P."/>
            <person name="Glockner G."/>
        </authorList>
    </citation>
    <scope>NUCLEOTIDE SEQUENCE [LARGE SCALE GENOMIC DNA]</scope>
    <source>
        <strain evidence="1 2">Jena</strain>
    </source>
</reference>
<dbReference type="InParanoid" id="A0A2P6NLE8"/>
<protein>
    <submittedName>
        <fullName evidence="1">Uncharacterized protein</fullName>
    </submittedName>
</protein>
<accession>A0A2P6NLE8</accession>
<gene>
    <name evidence="1" type="ORF">PROFUN_07444</name>
</gene>
<name>A0A2P6NLE8_9EUKA</name>
<keyword evidence="2" id="KW-1185">Reference proteome</keyword>
<sequence>MQTLSLLRPDCNLDVVIHPLESISAEYVTVIDCSPDTVVVLRERNHTDSYCLFRENDPTSLWQHGHSQKIYSGNLLGTTPRLLSIRKT</sequence>
<dbReference type="Proteomes" id="UP000241769">
    <property type="component" value="Unassembled WGS sequence"/>
</dbReference>
<evidence type="ECO:0000313" key="1">
    <source>
        <dbReference type="EMBL" id="PRP84790.1"/>
    </source>
</evidence>